<dbReference type="Pfam" id="PF01925">
    <property type="entry name" value="TauE"/>
    <property type="match status" value="1"/>
</dbReference>
<dbReference type="OrthoDB" id="9807082at2"/>
<dbReference type="PANTHER" id="PTHR30269:SF0">
    <property type="entry name" value="MEMBRANE TRANSPORTER PROTEIN YFCA-RELATED"/>
    <property type="match status" value="1"/>
</dbReference>
<keyword evidence="4 8" id="KW-1003">Cell membrane</keyword>
<evidence type="ECO:0000256" key="5">
    <source>
        <dbReference type="ARBA" id="ARBA00022692"/>
    </source>
</evidence>
<evidence type="ECO:0000256" key="7">
    <source>
        <dbReference type="ARBA" id="ARBA00023136"/>
    </source>
</evidence>
<dbReference type="HOGENOM" id="CLU_045498_7_0_7"/>
<sequence>MDWVIIGIAGFLGGMLNAVAGGGSFITLPALIFVGVTPVSANATGTAALLPGYLASAWRFRRDVEFPANLKFRHIAFIAVSGGCLGAAILLMTSEQLFSTQIPWLILLATAAFIVGPWLLEKKSSSIKKSERHCATTALKTSTACLVLLAVCVYGGYFNGGLGIILLATLGIMGQTNLHGMNGLKNIISVLLTTVAVGVYAAGGAIVGGNLLLLSIMAILGGYAGAAVAYRISQRILRGFIVLVGLLMSIGFFLR</sequence>
<feature type="transmembrane region" description="Helical" evidence="8">
    <location>
        <begin position="211"/>
        <end position="230"/>
    </location>
</feature>
<dbReference type="Proteomes" id="UP000005778">
    <property type="component" value="Chromosome"/>
</dbReference>
<feature type="transmembrane region" description="Helical" evidence="8">
    <location>
        <begin position="30"/>
        <end position="54"/>
    </location>
</feature>
<feature type="transmembrane region" description="Helical" evidence="8">
    <location>
        <begin position="100"/>
        <end position="120"/>
    </location>
</feature>
<dbReference type="STRING" id="879212.DespoDRAFT_01262"/>
<evidence type="ECO:0000256" key="2">
    <source>
        <dbReference type="ARBA" id="ARBA00009142"/>
    </source>
</evidence>
<dbReference type="GO" id="GO:0005886">
    <property type="term" value="C:plasma membrane"/>
    <property type="evidence" value="ECO:0007669"/>
    <property type="project" value="UniProtKB-SubCell"/>
</dbReference>
<organism evidence="9 10">
    <name type="scientific">Desulfobacter postgatei 2ac9</name>
    <dbReference type="NCBI Taxonomy" id="879212"/>
    <lineage>
        <taxon>Bacteria</taxon>
        <taxon>Pseudomonadati</taxon>
        <taxon>Thermodesulfobacteriota</taxon>
        <taxon>Desulfobacteria</taxon>
        <taxon>Desulfobacterales</taxon>
        <taxon>Desulfobacteraceae</taxon>
        <taxon>Desulfobacter</taxon>
    </lineage>
</organism>
<reference evidence="9 10" key="1">
    <citation type="submission" date="2011-09" db="EMBL/GenBank/DDBJ databases">
        <authorList>
            <consortium name="US DOE Joint Genome Institute (JGI-PGF)"/>
            <person name="Lucas S."/>
            <person name="Han J."/>
            <person name="Lapidus A."/>
            <person name="Cheng J.-F."/>
            <person name="Goodwin L."/>
            <person name="Pitluck S."/>
            <person name="Peters L."/>
            <person name="Land M.L."/>
            <person name="Hauser L."/>
            <person name="Orellana R."/>
            <person name="Lovley D."/>
            <person name="Woyke T.J."/>
        </authorList>
    </citation>
    <scope>NUCLEOTIDE SEQUENCE [LARGE SCALE GENOMIC DNA]</scope>
    <source>
        <strain evidence="9 10">2ac9</strain>
    </source>
</reference>
<dbReference type="PANTHER" id="PTHR30269">
    <property type="entry name" value="TRANSMEMBRANE PROTEIN YFCA"/>
    <property type="match status" value="1"/>
</dbReference>
<evidence type="ECO:0000256" key="4">
    <source>
        <dbReference type="ARBA" id="ARBA00022475"/>
    </source>
</evidence>
<evidence type="ECO:0000313" key="10">
    <source>
        <dbReference type="Proteomes" id="UP000005778"/>
    </source>
</evidence>
<keyword evidence="10" id="KW-1185">Reference proteome</keyword>
<evidence type="ECO:0000256" key="3">
    <source>
        <dbReference type="ARBA" id="ARBA00022448"/>
    </source>
</evidence>
<gene>
    <name evidence="9" type="ORF">DespoDRAFT_01262</name>
</gene>
<evidence type="ECO:0000313" key="9">
    <source>
        <dbReference type="EMBL" id="EIM63222.1"/>
    </source>
</evidence>
<dbReference type="RefSeq" id="WP_004072283.1">
    <property type="nucleotide sequence ID" value="NZ_CM001488.1"/>
</dbReference>
<dbReference type="InterPro" id="IPR052017">
    <property type="entry name" value="TSUP"/>
</dbReference>
<proteinExistence type="inferred from homology"/>
<accession>I5B159</accession>
<feature type="transmembrane region" description="Helical" evidence="8">
    <location>
        <begin position="75"/>
        <end position="94"/>
    </location>
</feature>
<dbReference type="EMBL" id="CM001488">
    <property type="protein sequence ID" value="EIM63222.1"/>
    <property type="molecule type" value="Genomic_DNA"/>
</dbReference>
<dbReference type="AlphaFoldDB" id="I5B159"/>
<evidence type="ECO:0000256" key="8">
    <source>
        <dbReference type="RuleBase" id="RU363041"/>
    </source>
</evidence>
<dbReference type="InterPro" id="IPR002781">
    <property type="entry name" value="TM_pro_TauE-like"/>
</dbReference>
<reference evidence="9 10" key="2">
    <citation type="submission" date="2012-02" db="EMBL/GenBank/DDBJ databases">
        <title>Improved High-Quality Draft sequence of Desulfobacter postgatei 2ac9.</title>
        <authorList>
            <consortium name="US DOE Joint Genome Institute"/>
            <person name="Lucas S."/>
            <person name="Han J."/>
            <person name="Lapidus A."/>
            <person name="Cheng J.-F."/>
            <person name="Goodwin L."/>
            <person name="Pitluck S."/>
            <person name="Peters L."/>
            <person name="Ovchinnikova G."/>
            <person name="Held B."/>
            <person name="Detter J.C."/>
            <person name="Han C."/>
            <person name="Tapia R."/>
            <person name="Land M."/>
            <person name="Hauser L."/>
            <person name="Kyrpides N."/>
            <person name="Ivanova N."/>
            <person name="Pagani I."/>
            <person name="Orellana R."/>
            <person name="Lovley D."/>
            <person name="Woyke T."/>
        </authorList>
    </citation>
    <scope>NUCLEOTIDE SEQUENCE [LARGE SCALE GENOMIC DNA]</scope>
    <source>
        <strain evidence="9 10">2ac9</strain>
    </source>
</reference>
<keyword evidence="3" id="KW-0813">Transport</keyword>
<dbReference type="eggNOG" id="COG0730">
    <property type="taxonomic scope" value="Bacteria"/>
</dbReference>
<feature type="transmembrane region" description="Helical" evidence="8">
    <location>
        <begin position="236"/>
        <end position="254"/>
    </location>
</feature>
<comment type="similarity">
    <text evidence="2 8">Belongs to the 4-toluene sulfonate uptake permease (TSUP) (TC 2.A.102) family.</text>
</comment>
<keyword evidence="6 8" id="KW-1133">Transmembrane helix</keyword>
<name>I5B159_9BACT</name>
<feature type="transmembrane region" description="Helical" evidence="8">
    <location>
        <begin position="141"/>
        <end position="167"/>
    </location>
</feature>
<keyword evidence="7 8" id="KW-0472">Membrane</keyword>
<evidence type="ECO:0000256" key="6">
    <source>
        <dbReference type="ARBA" id="ARBA00022989"/>
    </source>
</evidence>
<comment type="subcellular location">
    <subcellularLocation>
        <location evidence="1 8">Cell membrane</location>
        <topology evidence="1 8">Multi-pass membrane protein</topology>
    </subcellularLocation>
</comment>
<feature type="transmembrane region" description="Helical" evidence="8">
    <location>
        <begin position="187"/>
        <end position="206"/>
    </location>
</feature>
<keyword evidence="5 8" id="KW-0812">Transmembrane</keyword>
<evidence type="ECO:0000256" key="1">
    <source>
        <dbReference type="ARBA" id="ARBA00004651"/>
    </source>
</evidence>
<protein>
    <recommendedName>
        <fullName evidence="8">Probable membrane transporter protein</fullName>
    </recommendedName>
</protein>